<proteinExistence type="inferred from homology"/>
<keyword evidence="7" id="KW-1185">Reference proteome</keyword>
<evidence type="ECO:0000256" key="3">
    <source>
        <dbReference type="ARBA" id="ARBA00023242"/>
    </source>
</evidence>
<keyword evidence="3" id="KW-0539">Nucleus</keyword>
<dbReference type="EMBL" id="SDMP01000018">
    <property type="protein sequence ID" value="RYQ94837.1"/>
    <property type="molecule type" value="Genomic_DNA"/>
</dbReference>
<dbReference type="GO" id="GO:0003700">
    <property type="term" value="F:DNA-binding transcription factor activity"/>
    <property type="evidence" value="ECO:0007669"/>
    <property type="project" value="InterPro"/>
</dbReference>
<feature type="compositionally biased region" description="Low complexity" evidence="4">
    <location>
        <begin position="195"/>
        <end position="209"/>
    </location>
</feature>
<dbReference type="InterPro" id="IPR044522">
    <property type="entry name" value="TSO1-like"/>
</dbReference>
<comment type="caution">
    <text evidence="6">The sequence shown here is derived from an EMBL/GenBank/DDBJ whole genome shotgun (WGS) entry which is preliminary data.</text>
</comment>
<accession>A0A444XYU9</accession>
<dbReference type="InterPro" id="IPR005172">
    <property type="entry name" value="CRC"/>
</dbReference>
<dbReference type="InterPro" id="IPR033467">
    <property type="entry name" value="Tesmin/TSO1-like_CXC"/>
</dbReference>
<comment type="subcellular location">
    <subcellularLocation>
        <location evidence="1">Nucleus</location>
    </subcellularLocation>
</comment>
<dbReference type="PANTHER" id="PTHR46159">
    <property type="entry name" value="PROTEIN TESMIN/TSO1-LIKE CXC 2"/>
    <property type="match status" value="1"/>
</dbReference>
<dbReference type="GO" id="GO:0005634">
    <property type="term" value="C:nucleus"/>
    <property type="evidence" value="ECO:0007669"/>
    <property type="project" value="UniProtKB-SubCell"/>
</dbReference>
<sequence length="392" mass="44180">MNCRAKRFFFKFMLIRKPFIKSQNSRCYCSFELDQFITSSHTFTVMDSCDKMNGGAVNIVSGGGNKKGSDNGSCCNCQKSRCLQLYCECLRAGNLCNNSCTCKACENNENNRDKVYEKKKEIELRDPEAFQSKIIIGGNEAARHRKGCNCRKSKCKNKHCACFSAGVGCSNQCKCDDCMNEYGIVNNQQVHVLTNDSNNNGSNNNGSNNITVDNGSSQFQHLFPENDDFLQNMQNSESDMDRIFNEVEQAADYYYHGQQMSLSSHSENEINNNNVNLPSNQQDSHVPAAVCYNYNLYGNIIQNNVAAPNYIQHLTPRQISPVEYNNNNTIDDLDLQGPSSSWFYGEPSSLPSFFTDTTIQDSNQQYKPTMNQSAQHLTNTQPHSHPNNNRLP</sequence>
<evidence type="ECO:0000256" key="2">
    <source>
        <dbReference type="ARBA" id="ARBA00007267"/>
    </source>
</evidence>
<evidence type="ECO:0000313" key="6">
    <source>
        <dbReference type="EMBL" id="RYQ94837.1"/>
    </source>
</evidence>
<protein>
    <recommendedName>
        <fullName evidence="5">CRC domain-containing protein</fullName>
    </recommendedName>
</protein>
<dbReference type="Proteomes" id="UP000289738">
    <property type="component" value="Chromosome B08"/>
</dbReference>
<dbReference type="PROSITE" id="PS51634">
    <property type="entry name" value="CRC"/>
    <property type="match status" value="1"/>
</dbReference>
<evidence type="ECO:0000313" key="7">
    <source>
        <dbReference type="Proteomes" id="UP000289738"/>
    </source>
</evidence>
<evidence type="ECO:0000259" key="5">
    <source>
        <dbReference type="PROSITE" id="PS51634"/>
    </source>
</evidence>
<gene>
    <name evidence="6" type="ORF">Ahy_B08g089786</name>
</gene>
<dbReference type="AlphaFoldDB" id="A0A444XYU9"/>
<organism evidence="6 7">
    <name type="scientific">Arachis hypogaea</name>
    <name type="common">Peanut</name>
    <dbReference type="NCBI Taxonomy" id="3818"/>
    <lineage>
        <taxon>Eukaryota</taxon>
        <taxon>Viridiplantae</taxon>
        <taxon>Streptophyta</taxon>
        <taxon>Embryophyta</taxon>
        <taxon>Tracheophyta</taxon>
        <taxon>Spermatophyta</taxon>
        <taxon>Magnoliopsida</taxon>
        <taxon>eudicotyledons</taxon>
        <taxon>Gunneridae</taxon>
        <taxon>Pentapetalae</taxon>
        <taxon>rosids</taxon>
        <taxon>fabids</taxon>
        <taxon>Fabales</taxon>
        <taxon>Fabaceae</taxon>
        <taxon>Papilionoideae</taxon>
        <taxon>50 kb inversion clade</taxon>
        <taxon>dalbergioids sensu lato</taxon>
        <taxon>Dalbergieae</taxon>
        <taxon>Pterocarpus clade</taxon>
        <taxon>Arachis</taxon>
    </lineage>
</organism>
<evidence type="ECO:0000256" key="4">
    <source>
        <dbReference type="SAM" id="MobiDB-lite"/>
    </source>
</evidence>
<feature type="region of interest" description="Disordered" evidence="4">
    <location>
        <begin position="370"/>
        <end position="392"/>
    </location>
</feature>
<dbReference type="STRING" id="3818.A0A444XYU9"/>
<feature type="domain" description="CRC" evidence="5">
    <location>
        <begin position="71"/>
        <end position="183"/>
    </location>
</feature>
<name>A0A444XYU9_ARAHY</name>
<feature type="region of interest" description="Disordered" evidence="4">
    <location>
        <begin position="195"/>
        <end position="217"/>
    </location>
</feature>
<evidence type="ECO:0000256" key="1">
    <source>
        <dbReference type="ARBA" id="ARBA00004123"/>
    </source>
</evidence>
<dbReference type="PANTHER" id="PTHR46159:SF6">
    <property type="entry name" value="OS12G0605300 PROTEIN"/>
    <property type="match status" value="1"/>
</dbReference>
<dbReference type="Pfam" id="PF03638">
    <property type="entry name" value="TCR"/>
    <property type="match status" value="2"/>
</dbReference>
<reference evidence="6 7" key="1">
    <citation type="submission" date="2019-01" db="EMBL/GenBank/DDBJ databases">
        <title>Sequencing of cultivated peanut Arachis hypogaea provides insights into genome evolution and oil improvement.</title>
        <authorList>
            <person name="Chen X."/>
        </authorList>
    </citation>
    <scope>NUCLEOTIDE SEQUENCE [LARGE SCALE GENOMIC DNA]</scope>
    <source>
        <strain evidence="7">cv. Fuhuasheng</strain>
        <tissue evidence="6">Leaves</tissue>
    </source>
</reference>
<dbReference type="SMART" id="SM01114">
    <property type="entry name" value="CXC"/>
    <property type="match status" value="2"/>
</dbReference>
<comment type="similarity">
    <text evidence="2">Belongs to the lin-54 family.</text>
</comment>